<dbReference type="InterPro" id="IPR051918">
    <property type="entry name" value="STPP_CPPED1"/>
</dbReference>
<dbReference type="InterPro" id="IPR004843">
    <property type="entry name" value="Calcineurin-like_PHP"/>
</dbReference>
<keyword evidence="3" id="KW-1185">Reference proteome</keyword>
<dbReference type="EMBL" id="JACIBY010000010">
    <property type="protein sequence ID" value="MBB3840251.1"/>
    <property type="molecule type" value="Genomic_DNA"/>
</dbReference>
<organism evidence="2 3">
    <name type="scientific">Runella defluvii</name>
    <dbReference type="NCBI Taxonomy" id="370973"/>
    <lineage>
        <taxon>Bacteria</taxon>
        <taxon>Pseudomonadati</taxon>
        <taxon>Bacteroidota</taxon>
        <taxon>Cytophagia</taxon>
        <taxon>Cytophagales</taxon>
        <taxon>Spirosomataceae</taxon>
        <taxon>Runella</taxon>
    </lineage>
</organism>
<reference evidence="2 3" key="1">
    <citation type="submission" date="2020-08" db="EMBL/GenBank/DDBJ databases">
        <title>Genomic Encyclopedia of Type Strains, Phase IV (KMG-IV): sequencing the most valuable type-strain genomes for metagenomic binning, comparative biology and taxonomic classification.</title>
        <authorList>
            <person name="Goeker M."/>
        </authorList>
    </citation>
    <scope>NUCLEOTIDE SEQUENCE [LARGE SCALE GENOMIC DNA]</scope>
    <source>
        <strain evidence="2 3">DSM 17976</strain>
    </source>
</reference>
<dbReference type="Gene3D" id="3.60.21.10">
    <property type="match status" value="1"/>
</dbReference>
<dbReference type="GO" id="GO:0016787">
    <property type="term" value="F:hydrolase activity"/>
    <property type="evidence" value="ECO:0007669"/>
    <property type="project" value="InterPro"/>
</dbReference>
<feature type="domain" description="Calcineurin-like phosphoesterase" evidence="1">
    <location>
        <begin position="37"/>
        <end position="235"/>
    </location>
</feature>
<sequence length="298" mass="34429">MKRRNFVKNFPLAMTAAAGVNSSMNPPTASAPKPALTIAHITDVHIRPENGIPARFRKCLEEVKKKKVDFFLNTGDSIHAADYKEITRERVLEQWAAWDECKSSFDGYELYTCIGNHDPWWAAPSKDDEMYGIGYVVKRAKMPHRYYSFSKKNWHFMVLDGNNPGISLDDEQMEWLRKELQAVPKGHFVLLMSHYPILTVTASWEGGQHKDHKQLKALFYEHRDKVRVCLSGHQHLLDAAVYNNVHYYCNGAMSGFWWDKGDAKSAQPGYYQETPPGYAILKLYEDGRVENTYYEHHH</sequence>
<dbReference type="AlphaFoldDB" id="A0A7W5ZQL7"/>
<evidence type="ECO:0000313" key="2">
    <source>
        <dbReference type="EMBL" id="MBB3840251.1"/>
    </source>
</evidence>
<proteinExistence type="predicted"/>
<dbReference type="Pfam" id="PF00149">
    <property type="entry name" value="Metallophos"/>
    <property type="match status" value="1"/>
</dbReference>
<dbReference type="SUPFAM" id="SSF56300">
    <property type="entry name" value="Metallo-dependent phosphatases"/>
    <property type="match status" value="1"/>
</dbReference>
<gene>
    <name evidence="2" type="ORF">FHS57_004271</name>
</gene>
<dbReference type="Proteomes" id="UP000541352">
    <property type="component" value="Unassembled WGS sequence"/>
</dbReference>
<dbReference type="PANTHER" id="PTHR43143">
    <property type="entry name" value="METALLOPHOSPHOESTERASE, CALCINEURIN SUPERFAMILY"/>
    <property type="match status" value="1"/>
</dbReference>
<dbReference type="PANTHER" id="PTHR43143:SF1">
    <property type="entry name" value="SERINE_THREONINE-PROTEIN PHOSPHATASE CPPED1"/>
    <property type="match status" value="1"/>
</dbReference>
<dbReference type="InterPro" id="IPR029052">
    <property type="entry name" value="Metallo-depent_PP-like"/>
</dbReference>
<protein>
    <submittedName>
        <fullName evidence="2">3',5'-cyclic AMP phosphodiesterase CpdA</fullName>
    </submittedName>
</protein>
<name>A0A7W5ZQL7_9BACT</name>
<evidence type="ECO:0000259" key="1">
    <source>
        <dbReference type="Pfam" id="PF00149"/>
    </source>
</evidence>
<evidence type="ECO:0000313" key="3">
    <source>
        <dbReference type="Proteomes" id="UP000541352"/>
    </source>
</evidence>
<comment type="caution">
    <text evidence="2">The sequence shown here is derived from an EMBL/GenBank/DDBJ whole genome shotgun (WGS) entry which is preliminary data.</text>
</comment>
<dbReference type="RefSeq" id="WP_183977112.1">
    <property type="nucleotide sequence ID" value="NZ_JACIBY010000010.1"/>
</dbReference>
<accession>A0A7W5ZQL7</accession>